<keyword evidence="1" id="KW-1133">Transmembrane helix</keyword>
<evidence type="ECO:0008006" key="4">
    <source>
        <dbReference type="Google" id="ProtNLM"/>
    </source>
</evidence>
<evidence type="ECO:0000313" key="2">
    <source>
        <dbReference type="EMBL" id="NVZ08362.1"/>
    </source>
</evidence>
<evidence type="ECO:0000256" key="1">
    <source>
        <dbReference type="SAM" id="Phobius"/>
    </source>
</evidence>
<organism evidence="2 3">
    <name type="scientific">Allochromatium humboldtianum</name>
    <dbReference type="NCBI Taxonomy" id="504901"/>
    <lineage>
        <taxon>Bacteria</taxon>
        <taxon>Pseudomonadati</taxon>
        <taxon>Pseudomonadota</taxon>
        <taxon>Gammaproteobacteria</taxon>
        <taxon>Chromatiales</taxon>
        <taxon>Chromatiaceae</taxon>
        <taxon>Allochromatium</taxon>
    </lineage>
</organism>
<dbReference type="EMBL" id="JABZEO010000002">
    <property type="protein sequence ID" value="NVZ08362.1"/>
    <property type="molecule type" value="Genomic_DNA"/>
</dbReference>
<accession>A0A850RAQ5</accession>
<reference evidence="2 3" key="1">
    <citation type="submission" date="2020-06" db="EMBL/GenBank/DDBJ databases">
        <title>Whole-genome sequence of Allochromatium humboldtianum DSM 21881, type strain.</title>
        <authorList>
            <person name="Kyndt J.A."/>
            <person name="Meyer T.E."/>
        </authorList>
    </citation>
    <scope>NUCLEOTIDE SEQUENCE [LARGE SCALE GENOMIC DNA]</scope>
    <source>
        <strain evidence="2 3">DSM 21881</strain>
    </source>
</reference>
<keyword evidence="1" id="KW-0472">Membrane</keyword>
<protein>
    <recommendedName>
        <fullName evidence="4">Prepilin-type N-terminal cleavage/methylation domain-containing protein</fullName>
    </recommendedName>
</protein>
<comment type="caution">
    <text evidence="2">The sequence shown here is derived from an EMBL/GenBank/DDBJ whole genome shotgun (WGS) entry which is preliminary data.</text>
</comment>
<dbReference type="AlphaFoldDB" id="A0A850RAQ5"/>
<proteinExistence type="predicted"/>
<evidence type="ECO:0000313" key="3">
    <source>
        <dbReference type="Proteomes" id="UP000592294"/>
    </source>
</evidence>
<dbReference type="RefSeq" id="WP_176975142.1">
    <property type="nucleotide sequence ID" value="NZ_JABZEO010000002.1"/>
</dbReference>
<sequence>MRRTTFDQGRRRDQRGFSLNEALISLTVLTSGLLTLAQFQGDLHENRRQTKAQTTAINLVLDKVEELRDLAAGGETLQDGEDIAAERPGDSTRFARSWTIRPGAQSGVDEVRVVARWEGAGGELRTTGLRTLIAP</sequence>
<name>A0A850RAQ5_9GAMM</name>
<dbReference type="Proteomes" id="UP000592294">
    <property type="component" value="Unassembled WGS sequence"/>
</dbReference>
<gene>
    <name evidence="2" type="ORF">HW932_03715</name>
</gene>
<feature type="transmembrane region" description="Helical" evidence="1">
    <location>
        <begin position="21"/>
        <end position="39"/>
    </location>
</feature>
<keyword evidence="1" id="KW-0812">Transmembrane</keyword>
<keyword evidence="3" id="KW-1185">Reference proteome</keyword>